<evidence type="ECO:0000313" key="1">
    <source>
        <dbReference type="EMBL" id="MBS4186605.1"/>
    </source>
</evidence>
<comment type="caution">
    <text evidence="1">The sequence shown here is derived from an EMBL/GenBank/DDBJ whole genome shotgun (WGS) entry which is preliminary data.</text>
</comment>
<dbReference type="EMBL" id="JAGYPE020000109">
    <property type="protein sequence ID" value="MCH6269519.1"/>
    <property type="molecule type" value="Genomic_DNA"/>
</dbReference>
<protein>
    <submittedName>
        <fullName evidence="1">Uncharacterized protein</fullName>
    </submittedName>
</protein>
<dbReference type="Proteomes" id="UP000677265">
    <property type="component" value="Unassembled WGS sequence"/>
</dbReference>
<proteinExistence type="predicted"/>
<keyword evidence="3" id="KW-1185">Reference proteome</keyword>
<organism evidence="1">
    <name type="scientific">Neobacillus citreus</name>
    <dbReference type="NCBI Taxonomy" id="2833578"/>
    <lineage>
        <taxon>Bacteria</taxon>
        <taxon>Bacillati</taxon>
        <taxon>Bacillota</taxon>
        <taxon>Bacilli</taxon>
        <taxon>Bacillales</taxon>
        <taxon>Bacillaceae</taxon>
        <taxon>Neobacillus</taxon>
    </lineage>
</organism>
<name>A0A942T722_9BACI</name>
<evidence type="ECO:0000313" key="3">
    <source>
        <dbReference type="Proteomes" id="UP000677265"/>
    </source>
</evidence>
<dbReference type="EMBL" id="JAGYPE010000007">
    <property type="protein sequence ID" value="MBS4186605.1"/>
    <property type="molecule type" value="Genomic_DNA"/>
</dbReference>
<evidence type="ECO:0000313" key="2">
    <source>
        <dbReference type="EMBL" id="MCH6269519.1"/>
    </source>
</evidence>
<accession>A0A942T722</accession>
<sequence length="77" mass="8677">MADSLDSKDYETGSAIRTFNIIETSVGPEGYEVLLEMDLDSGYDLESVRMKISHEDMVAYETSDIHEAVKYALGFFE</sequence>
<dbReference type="RefSeq" id="WP_213146397.1">
    <property type="nucleotide sequence ID" value="NZ_JAGYPE020000109.1"/>
</dbReference>
<dbReference type="AlphaFoldDB" id="A0A942T722"/>
<gene>
    <name evidence="2" type="ORF">KHB02_028715</name>
    <name evidence="1" type="ORF">KHB02_35145</name>
</gene>
<reference evidence="1" key="1">
    <citation type="submission" date="2021-05" db="EMBL/GenBank/DDBJ databases">
        <title>Novel Bacillus species.</title>
        <authorList>
            <person name="Liu G."/>
        </authorList>
    </citation>
    <scope>NUCLEOTIDE SEQUENCE</scope>
    <source>
        <strain evidence="1 3">FJAT-50051</strain>
    </source>
</reference>